<name>A0A094WDE0_9BACT</name>
<dbReference type="InterPro" id="IPR027417">
    <property type="entry name" value="P-loop_NTPase"/>
</dbReference>
<dbReference type="PATRIC" id="fig|178606.4.peg.1383"/>
<evidence type="ECO:0008006" key="3">
    <source>
        <dbReference type="Google" id="ProtNLM"/>
    </source>
</evidence>
<gene>
    <name evidence="1" type="ORF">LptCag_1382</name>
</gene>
<accession>A0A094WDE0</accession>
<dbReference type="InterPro" id="IPR025048">
    <property type="entry name" value="DUF3987"/>
</dbReference>
<dbReference type="AlphaFoldDB" id="A0A094WDE0"/>
<dbReference type="Proteomes" id="UP000029452">
    <property type="component" value="Unassembled WGS sequence"/>
</dbReference>
<dbReference type="Pfam" id="PF13148">
    <property type="entry name" value="DUF3987"/>
    <property type="match status" value="1"/>
</dbReference>
<comment type="caution">
    <text evidence="1">The sequence shown here is derived from an EMBL/GenBank/DDBJ whole genome shotgun (WGS) entry which is preliminary data.</text>
</comment>
<dbReference type="SUPFAM" id="SSF52540">
    <property type="entry name" value="P-loop containing nucleoside triphosphate hydrolases"/>
    <property type="match status" value="1"/>
</dbReference>
<evidence type="ECO:0000313" key="2">
    <source>
        <dbReference type="Proteomes" id="UP000029452"/>
    </source>
</evidence>
<proteinExistence type="predicted"/>
<protein>
    <recommendedName>
        <fullName evidence="3">DUF3987 domain-containing protein</fullName>
    </recommendedName>
</protein>
<dbReference type="OrthoDB" id="7801487at2"/>
<dbReference type="EMBL" id="JPGK01000005">
    <property type="protein sequence ID" value="KGA93672.1"/>
    <property type="molecule type" value="Genomic_DNA"/>
</dbReference>
<organism evidence="1 2">
    <name type="scientific">Leptospirillum ferriphilum</name>
    <dbReference type="NCBI Taxonomy" id="178606"/>
    <lineage>
        <taxon>Bacteria</taxon>
        <taxon>Pseudomonadati</taxon>
        <taxon>Nitrospirota</taxon>
        <taxon>Nitrospiria</taxon>
        <taxon>Nitrospirales</taxon>
        <taxon>Nitrospiraceae</taxon>
        <taxon>Leptospirillum</taxon>
    </lineage>
</organism>
<evidence type="ECO:0000313" key="1">
    <source>
        <dbReference type="EMBL" id="KGA93672.1"/>
    </source>
</evidence>
<dbReference type="RefSeq" id="WP_036082261.1">
    <property type="nucleotide sequence ID" value="NZ_JPGK01000005.1"/>
</dbReference>
<reference evidence="1 2" key="1">
    <citation type="submission" date="2014-06" db="EMBL/GenBank/DDBJ databases">
        <title>Draft genome sequence of iron oxidizing acidophile Leptospirillum ferriphilum DSM14647.</title>
        <authorList>
            <person name="Cardenas J.P."/>
            <person name="Lazcano M."/>
            <person name="Ossandon F.J."/>
            <person name="Corbett M."/>
            <person name="Holmes D.S."/>
            <person name="Watkin E."/>
        </authorList>
    </citation>
    <scope>NUCLEOTIDE SEQUENCE [LARGE SCALE GENOMIC DNA]</scope>
    <source>
        <strain evidence="1 2">DSM 14647</strain>
    </source>
</reference>
<sequence length="450" mass="49814">MSTLSKIHRPVGSRRAKAPSPQARDLLLSQVLTAPNGRDILALLRATGQSKLGAVEAVTPPGSFADVVIAQVREKTDLPPEIALAVVLSQIGAALAQAGTTVSWPDDHRPVELTLWILVLAPSGAGKTLLRNLVADALQLHPKELAEPGSARAFLESLRERDGKALWVRDEYGQLMRQVADGGPLGPLRDYMLRAYDHGPLEVTTMKDGLVKIDKPLLSIFASTVDSTWSRCIDPAMLADGLLARHLFIVAEHRPLAVPRYPLQDMRDAIELAAMPLRARLATEPMHYVITPQAARAYDAMWRDLVGHLGDMIDPAYFRRVTWNAARYAVIYHILLGKHGSEIGIDAMRWAWRMVQLHLQYAREVLAFSDPGIATRLDKILGWVEEEAAQGRDPREPAFARRLLMRFKRDLQSVSEAKQIIDMTKKIPLNGTPLVGNLLAPLPTKKSNFK</sequence>